<evidence type="ECO:0000256" key="5">
    <source>
        <dbReference type="ARBA" id="ARBA00023049"/>
    </source>
</evidence>
<dbReference type="InterPro" id="IPR001506">
    <property type="entry name" value="Peptidase_M12A"/>
</dbReference>
<dbReference type="SUPFAM" id="SSF55486">
    <property type="entry name" value="Metalloproteases ('zincins'), catalytic domain"/>
    <property type="match status" value="1"/>
</dbReference>
<feature type="binding site" evidence="6">
    <location>
        <position position="126"/>
    </location>
    <ligand>
        <name>Zn(2+)</name>
        <dbReference type="ChEBI" id="CHEBI:29105"/>
        <note>catalytic</note>
    </ligand>
</feature>
<dbReference type="PROSITE" id="PS51864">
    <property type="entry name" value="ASTACIN"/>
    <property type="match status" value="1"/>
</dbReference>
<evidence type="ECO:0000256" key="3">
    <source>
        <dbReference type="ARBA" id="ARBA00022801"/>
    </source>
</evidence>
<dbReference type="Gene3D" id="3.40.390.10">
    <property type="entry name" value="Collagenase (Catalytic Domain)"/>
    <property type="match status" value="1"/>
</dbReference>
<dbReference type="GO" id="GO:0006508">
    <property type="term" value="P:proteolysis"/>
    <property type="evidence" value="ECO:0007669"/>
    <property type="project" value="UniProtKB-KW"/>
</dbReference>
<keyword evidence="1 6" id="KW-0645">Protease</keyword>
<protein>
    <recommendedName>
        <fullName evidence="7">Metalloendopeptidase</fullName>
        <ecNumber evidence="7">3.4.24.-</ecNumber>
    </recommendedName>
</protein>
<comment type="caution">
    <text evidence="6">Lacks conserved residue(s) required for the propagation of feature annotation.</text>
</comment>
<evidence type="ECO:0000313" key="9">
    <source>
        <dbReference type="EMBL" id="CAD7278910.1"/>
    </source>
</evidence>
<dbReference type="InterPro" id="IPR006026">
    <property type="entry name" value="Peptidase_Metallo"/>
</dbReference>
<dbReference type="EMBL" id="OA883441">
    <property type="protein sequence ID" value="CAD7278910.1"/>
    <property type="molecule type" value="Genomic_DNA"/>
</dbReference>
<dbReference type="EMBL" id="CAJPEX010001404">
    <property type="protein sequence ID" value="CAG0919062.1"/>
    <property type="molecule type" value="Genomic_DNA"/>
</dbReference>
<dbReference type="GO" id="GO:0008270">
    <property type="term" value="F:zinc ion binding"/>
    <property type="evidence" value="ECO:0007669"/>
    <property type="project" value="UniProtKB-UniRule"/>
</dbReference>
<keyword evidence="2 6" id="KW-0479">Metal-binding</keyword>
<feature type="active site" evidence="6">
    <location>
        <position position="123"/>
    </location>
</feature>
<dbReference type="InterPro" id="IPR034035">
    <property type="entry name" value="Astacin-like_dom"/>
</dbReference>
<dbReference type="SMART" id="SM00235">
    <property type="entry name" value="ZnMc"/>
    <property type="match status" value="1"/>
</dbReference>
<evidence type="ECO:0000256" key="7">
    <source>
        <dbReference type="RuleBase" id="RU361183"/>
    </source>
</evidence>
<reference evidence="9" key="1">
    <citation type="submission" date="2020-11" db="EMBL/GenBank/DDBJ databases">
        <authorList>
            <person name="Tran Van P."/>
        </authorList>
    </citation>
    <scope>NUCLEOTIDE SEQUENCE</scope>
</reference>
<dbReference type="PRINTS" id="PR00480">
    <property type="entry name" value="ASTACIN"/>
</dbReference>
<keyword evidence="3 6" id="KW-0378">Hydrolase</keyword>
<dbReference type="CDD" id="cd04280">
    <property type="entry name" value="ZnMc_astacin_like"/>
    <property type="match status" value="1"/>
</dbReference>
<keyword evidence="10" id="KW-1185">Reference proteome</keyword>
<feature type="domain" description="Peptidase M12A" evidence="8">
    <location>
        <begin position="33"/>
        <end position="222"/>
    </location>
</feature>
<dbReference type="OrthoDB" id="5945790at2759"/>
<dbReference type="PANTHER" id="PTHR10127:SF780">
    <property type="entry name" value="METALLOENDOPEPTIDASE"/>
    <property type="match status" value="1"/>
</dbReference>
<dbReference type="Pfam" id="PF01400">
    <property type="entry name" value="Astacin"/>
    <property type="match status" value="1"/>
</dbReference>
<gene>
    <name evidence="9" type="ORF">NMOB1V02_LOCUS6603</name>
</gene>
<comment type="cofactor">
    <cofactor evidence="6 7">
        <name>Zn(2+)</name>
        <dbReference type="ChEBI" id="CHEBI:29105"/>
    </cofactor>
    <text evidence="6 7">Binds 1 zinc ion per subunit.</text>
</comment>
<feature type="binding site" evidence="6">
    <location>
        <position position="122"/>
    </location>
    <ligand>
        <name>Zn(2+)</name>
        <dbReference type="ChEBI" id="CHEBI:29105"/>
        <note>catalytic</note>
    </ligand>
</feature>
<dbReference type="GO" id="GO:0004222">
    <property type="term" value="F:metalloendopeptidase activity"/>
    <property type="evidence" value="ECO:0007669"/>
    <property type="project" value="UniProtKB-UniRule"/>
</dbReference>
<evidence type="ECO:0000256" key="2">
    <source>
        <dbReference type="ARBA" id="ARBA00022723"/>
    </source>
</evidence>
<dbReference type="AlphaFoldDB" id="A0A7R9BP45"/>
<keyword evidence="5 6" id="KW-0482">Metalloprotease</keyword>
<sequence length="222" mass="26071">MSEKARQARPVNRHQQEFNWSPFTTPGFGGKLEEVPAIWPTNIIHYRIDENFSENEKHLIRHAFHEFHEKTNVRFQPHTFQKDYVYIRHGPSACFADLGYLGGKQEVELSSRCVNQHGRICHELMHSLGFDHEQCRTDRDEFVNINWNNISRGYEDQFAMRNCLAEFLPYDYHSVMHYNAAAFAIDPGIPTIIPRDKTAIRRIGQRVKISKTDCFKINTIYT</sequence>
<evidence type="ECO:0000259" key="8">
    <source>
        <dbReference type="PROSITE" id="PS51864"/>
    </source>
</evidence>
<evidence type="ECO:0000313" key="10">
    <source>
        <dbReference type="Proteomes" id="UP000678499"/>
    </source>
</evidence>
<evidence type="ECO:0000256" key="6">
    <source>
        <dbReference type="PROSITE-ProRule" id="PRU01211"/>
    </source>
</evidence>
<name>A0A7R9BP45_9CRUS</name>
<accession>A0A7R9BP45</accession>
<evidence type="ECO:0000256" key="4">
    <source>
        <dbReference type="ARBA" id="ARBA00022833"/>
    </source>
</evidence>
<dbReference type="PANTHER" id="PTHR10127">
    <property type="entry name" value="DISCOIDIN, CUB, EGF, LAMININ , AND ZINC METALLOPROTEASE DOMAIN CONTAINING"/>
    <property type="match status" value="1"/>
</dbReference>
<evidence type="ECO:0000256" key="1">
    <source>
        <dbReference type="ARBA" id="ARBA00022670"/>
    </source>
</evidence>
<organism evidence="9">
    <name type="scientific">Notodromas monacha</name>
    <dbReference type="NCBI Taxonomy" id="399045"/>
    <lineage>
        <taxon>Eukaryota</taxon>
        <taxon>Metazoa</taxon>
        <taxon>Ecdysozoa</taxon>
        <taxon>Arthropoda</taxon>
        <taxon>Crustacea</taxon>
        <taxon>Oligostraca</taxon>
        <taxon>Ostracoda</taxon>
        <taxon>Podocopa</taxon>
        <taxon>Podocopida</taxon>
        <taxon>Cypridocopina</taxon>
        <taxon>Cypridoidea</taxon>
        <taxon>Cyprididae</taxon>
        <taxon>Notodromas</taxon>
    </lineage>
</organism>
<dbReference type="EC" id="3.4.24.-" evidence="7"/>
<proteinExistence type="predicted"/>
<dbReference type="InterPro" id="IPR024079">
    <property type="entry name" value="MetalloPept_cat_dom_sf"/>
</dbReference>
<keyword evidence="4 6" id="KW-0862">Zinc</keyword>
<feature type="binding site" evidence="6">
    <location>
        <position position="132"/>
    </location>
    <ligand>
        <name>Zn(2+)</name>
        <dbReference type="ChEBI" id="CHEBI:29105"/>
        <note>catalytic</note>
    </ligand>
</feature>
<dbReference type="Proteomes" id="UP000678499">
    <property type="component" value="Unassembled WGS sequence"/>
</dbReference>